<dbReference type="AlphaFoldDB" id="A0A0A9DLD2"/>
<accession>A0A0A9DLD2</accession>
<protein>
    <submittedName>
        <fullName evidence="1">GSVIVT00025647001</fullName>
    </submittedName>
</protein>
<evidence type="ECO:0000313" key="1">
    <source>
        <dbReference type="EMBL" id="JAD87483.1"/>
    </source>
</evidence>
<name>A0A0A9DLD2_ARUDO</name>
<sequence length="98" mass="10586">MIRGIGTNEASIPFAREIITGTLILSFQYLLISSNTSLVSVDGNPFTTMSASQTASCRLVTTFNGQSGVSTMFKQNPSFNISSAYNARSPSRASTYFR</sequence>
<dbReference type="EMBL" id="GBRH01210412">
    <property type="protein sequence ID" value="JAD87483.1"/>
    <property type="molecule type" value="Transcribed_RNA"/>
</dbReference>
<organism evidence="1">
    <name type="scientific">Arundo donax</name>
    <name type="common">Giant reed</name>
    <name type="synonym">Donax arundinaceus</name>
    <dbReference type="NCBI Taxonomy" id="35708"/>
    <lineage>
        <taxon>Eukaryota</taxon>
        <taxon>Viridiplantae</taxon>
        <taxon>Streptophyta</taxon>
        <taxon>Embryophyta</taxon>
        <taxon>Tracheophyta</taxon>
        <taxon>Spermatophyta</taxon>
        <taxon>Magnoliopsida</taxon>
        <taxon>Liliopsida</taxon>
        <taxon>Poales</taxon>
        <taxon>Poaceae</taxon>
        <taxon>PACMAD clade</taxon>
        <taxon>Arundinoideae</taxon>
        <taxon>Arundineae</taxon>
        <taxon>Arundo</taxon>
    </lineage>
</organism>
<reference evidence="1" key="1">
    <citation type="submission" date="2014-09" db="EMBL/GenBank/DDBJ databases">
        <authorList>
            <person name="Magalhaes I.L.F."/>
            <person name="Oliveira U."/>
            <person name="Santos F.R."/>
            <person name="Vidigal T.H.D.A."/>
            <person name="Brescovit A.D."/>
            <person name="Santos A.J."/>
        </authorList>
    </citation>
    <scope>NUCLEOTIDE SEQUENCE</scope>
    <source>
        <tissue evidence="1">Shoot tissue taken approximately 20 cm above the soil surface</tissue>
    </source>
</reference>
<reference evidence="1" key="2">
    <citation type="journal article" date="2015" name="Data Brief">
        <title>Shoot transcriptome of the giant reed, Arundo donax.</title>
        <authorList>
            <person name="Barrero R.A."/>
            <person name="Guerrero F.D."/>
            <person name="Moolhuijzen P."/>
            <person name="Goolsby J.A."/>
            <person name="Tidwell J."/>
            <person name="Bellgard S.E."/>
            <person name="Bellgard M.I."/>
        </authorList>
    </citation>
    <scope>NUCLEOTIDE SEQUENCE</scope>
    <source>
        <tissue evidence="1">Shoot tissue taken approximately 20 cm above the soil surface</tissue>
    </source>
</reference>
<proteinExistence type="predicted"/>